<accession>A0A090T0H5</accession>
<gene>
    <name evidence="1" type="ORF">JCM19240_5665</name>
</gene>
<keyword evidence="2" id="KW-1185">Reference proteome</keyword>
<organism evidence="1 2">
    <name type="scientific">Vibrio maritimus</name>
    <dbReference type="NCBI Taxonomy" id="990268"/>
    <lineage>
        <taxon>Bacteria</taxon>
        <taxon>Pseudomonadati</taxon>
        <taxon>Pseudomonadota</taxon>
        <taxon>Gammaproteobacteria</taxon>
        <taxon>Vibrionales</taxon>
        <taxon>Vibrionaceae</taxon>
        <taxon>Vibrio</taxon>
    </lineage>
</organism>
<comment type="caution">
    <text evidence="1">The sequence shown here is derived from an EMBL/GenBank/DDBJ whole genome shotgun (WGS) entry which is preliminary data.</text>
</comment>
<dbReference type="AlphaFoldDB" id="A0A090T0H5"/>
<sequence length="77" mass="8641">MAATKAAVEVDKVDHIERKLLMQGEPKLRGILKDIGLAYVLFNNCRFGNEDKIIQVKKSMLDSHTIVQHAVDHLASQ</sequence>
<reference evidence="1 2" key="1">
    <citation type="submission" date="2014-09" db="EMBL/GenBank/DDBJ databases">
        <title>Vibrio maritimus JCM 19240. (C210) whole genome shotgun sequence.</title>
        <authorList>
            <person name="Sawabe T."/>
            <person name="Meirelles P."/>
            <person name="Nakanishi M."/>
            <person name="Sayaka M."/>
            <person name="Hattori M."/>
            <person name="Ohkuma M."/>
        </authorList>
    </citation>
    <scope>NUCLEOTIDE SEQUENCE [LARGE SCALE GENOMIC DNA]</scope>
    <source>
        <strain evidence="1 2">JCM 19240</strain>
    </source>
</reference>
<reference evidence="1 2" key="2">
    <citation type="submission" date="2014-09" db="EMBL/GenBank/DDBJ databases">
        <authorList>
            <consortium name="NBRP consortium"/>
            <person name="Sawabe T."/>
            <person name="Meirelles P."/>
            <person name="Nakanishi M."/>
            <person name="Sayaka M."/>
            <person name="Hattori M."/>
            <person name="Ohkuma M."/>
        </authorList>
    </citation>
    <scope>NUCLEOTIDE SEQUENCE [LARGE SCALE GENOMIC DNA]</scope>
    <source>
        <strain evidence="1 2">JCM 19240</strain>
    </source>
</reference>
<dbReference type="EMBL" id="BBMT01000001">
    <property type="protein sequence ID" value="GAL32234.1"/>
    <property type="molecule type" value="Genomic_DNA"/>
</dbReference>
<evidence type="ECO:0000313" key="1">
    <source>
        <dbReference type="EMBL" id="GAL32234.1"/>
    </source>
</evidence>
<protein>
    <submittedName>
        <fullName evidence="1">Uncharacterized protein</fullName>
    </submittedName>
</protein>
<proteinExistence type="predicted"/>
<name>A0A090T0H5_9VIBR</name>
<dbReference type="Proteomes" id="UP000029224">
    <property type="component" value="Unassembled WGS sequence"/>
</dbReference>
<evidence type="ECO:0000313" key="2">
    <source>
        <dbReference type="Proteomes" id="UP000029224"/>
    </source>
</evidence>